<dbReference type="InterPro" id="IPR001087">
    <property type="entry name" value="GDSL"/>
</dbReference>
<organism evidence="3">
    <name type="scientific">Selaginella moellendorffii</name>
    <name type="common">Spikemoss</name>
    <dbReference type="NCBI Taxonomy" id="88036"/>
    <lineage>
        <taxon>Eukaryota</taxon>
        <taxon>Viridiplantae</taxon>
        <taxon>Streptophyta</taxon>
        <taxon>Embryophyta</taxon>
        <taxon>Tracheophyta</taxon>
        <taxon>Lycopodiopsida</taxon>
        <taxon>Selaginellales</taxon>
        <taxon>Selaginellaceae</taxon>
        <taxon>Selaginella</taxon>
    </lineage>
</organism>
<dbReference type="Gramene" id="EFJ36862">
    <property type="protein sequence ID" value="EFJ36862"/>
    <property type="gene ID" value="SELMODRAFT_65428"/>
</dbReference>
<reference evidence="2 3" key="1">
    <citation type="journal article" date="2011" name="Science">
        <title>The Selaginella genome identifies genetic changes associated with the evolution of vascular plants.</title>
        <authorList>
            <person name="Banks J.A."/>
            <person name="Nishiyama T."/>
            <person name="Hasebe M."/>
            <person name="Bowman J.L."/>
            <person name="Gribskov M."/>
            <person name="dePamphilis C."/>
            <person name="Albert V.A."/>
            <person name="Aono N."/>
            <person name="Aoyama T."/>
            <person name="Ambrose B.A."/>
            <person name="Ashton N.W."/>
            <person name="Axtell M.J."/>
            <person name="Barker E."/>
            <person name="Barker M.S."/>
            <person name="Bennetzen J.L."/>
            <person name="Bonawitz N.D."/>
            <person name="Chapple C."/>
            <person name="Cheng C."/>
            <person name="Correa L.G."/>
            <person name="Dacre M."/>
            <person name="DeBarry J."/>
            <person name="Dreyer I."/>
            <person name="Elias M."/>
            <person name="Engstrom E.M."/>
            <person name="Estelle M."/>
            <person name="Feng L."/>
            <person name="Finet C."/>
            <person name="Floyd S.K."/>
            <person name="Frommer W.B."/>
            <person name="Fujita T."/>
            <person name="Gramzow L."/>
            <person name="Gutensohn M."/>
            <person name="Harholt J."/>
            <person name="Hattori M."/>
            <person name="Heyl A."/>
            <person name="Hirai T."/>
            <person name="Hiwatashi Y."/>
            <person name="Ishikawa M."/>
            <person name="Iwata M."/>
            <person name="Karol K.G."/>
            <person name="Koehler B."/>
            <person name="Kolukisaoglu U."/>
            <person name="Kubo M."/>
            <person name="Kurata T."/>
            <person name="Lalonde S."/>
            <person name="Li K."/>
            <person name="Li Y."/>
            <person name="Litt A."/>
            <person name="Lyons E."/>
            <person name="Manning G."/>
            <person name="Maruyama T."/>
            <person name="Michael T.P."/>
            <person name="Mikami K."/>
            <person name="Miyazaki S."/>
            <person name="Morinaga S."/>
            <person name="Murata T."/>
            <person name="Mueller-Roeber B."/>
            <person name="Nelson D.R."/>
            <person name="Obara M."/>
            <person name="Oguri Y."/>
            <person name="Olmstead R.G."/>
            <person name="Onodera N."/>
            <person name="Petersen B.L."/>
            <person name="Pils B."/>
            <person name="Prigge M."/>
            <person name="Rensing S.A."/>
            <person name="Riano-Pachon D.M."/>
            <person name="Roberts A.W."/>
            <person name="Sato Y."/>
            <person name="Scheller H.V."/>
            <person name="Schulz B."/>
            <person name="Schulz C."/>
            <person name="Shakirov E.V."/>
            <person name="Shibagaki N."/>
            <person name="Shinohara N."/>
            <person name="Shippen D.E."/>
            <person name="Soerensen I."/>
            <person name="Sotooka R."/>
            <person name="Sugimoto N."/>
            <person name="Sugita M."/>
            <person name="Sumikawa N."/>
            <person name="Tanurdzic M."/>
            <person name="Theissen G."/>
            <person name="Ulvskov P."/>
            <person name="Wakazuki S."/>
            <person name="Weng J.K."/>
            <person name="Willats W.W."/>
            <person name="Wipf D."/>
            <person name="Wolf P.G."/>
            <person name="Yang L."/>
            <person name="Zimmer A.D."/>
            <person name="Zhu Q."/>
            <person name="Mitros T."/>
            <person name="Hellsten U."/>
            <person name="Loque D."/>
            <person name="Otillar R."/>
            <person name="Salamov A."/>
            <person name="Schmutz J."/>
            <person name="Shapiro H."/>
            <person name="Lindquist E."/>
            <person name="Lucas S."/>
            <person name="Rokhsar D."/>
            <person name="Grigoriev I.V."/>
        </authorList>
    </citation>
    <scope>NUCLEOTIDE SEQUENCE [LARGE SCALE GENOMIC DNA]</scope>
</reference>
<dbReference type="eggNOG" id="ENOG502QQUR">
    <property type="taxonomic scope" value="Eukaryota"/>
</dbReference>
<dbReference type="GO" id="GO:0006629">
    <property type="term" value="P:lipid metabolic process"/>
    <property type="evidence" value="ECO:0007669"/>
    <property type="project" value="InterPro"/>
</dbReference>
<evidence type="ECO:0000256" key="1">
    <source>
        <dbReference type="ARBA" id="ARBA00008668"/>
    </source>
</evidence>
<name>D8QS21_SELML</name>
<dbReference type="PANTHER" id="PTHR22835:SF659">
    <property type="entry name" value="GDSL LIPASE_ACYLHYDROLASE, PUTATIVE (AFU_ORTHOLOGUE AFUA_2G00510)-RELATED"/>
    <property type="match status" value="1"/>
</dbReference>
<keyword evidence="3" id="KW-1185">Reference proteome</keyword>
<dbReference type="Gene3D" id="3.40.50.1110">
    <property type="entry name" value="SGNH hydrolase"/>
    <property type="match status" value="1"/>
</dbReference>
<dbReference type="HOGENOM" id="CLU_015101_2_1_1"/>
<dbReference type="AlphaFoldDB" id="D8QS21"/>
<dbReference type="Pfam" id="PF00657">
    <property type="entry name" value="Lipase_GDSL"/>
    <property type="match status" value="1"/>
</dbReference>
<proteinExistence type="inferred from homology"/>
<dbReference type="PROSITE" id="PS01098">
    <property type="entry name" value="LIPASE_GDSL_SER"/>
    <property type="match status" value="1"/>
</dbReference>
<dbReference type="EMBL" id="GL377566">
    <property type="protein sequence ID" value="EFJ36862.1"/>
    <property type="molecule type" value="Genomic_DNA"/>
</dbReference>
<comment type="similarity">
    <text evidence="1">Belongs to the 'GDSL' lipolytic enzyme family.</text>
</comment>
<gene>
    <name evidence="2" type="ORF">SELMODRAFT_65428</name>
</gene>
<dbReference type="InterPro" id="IPR036514">
    <property type="entry name" value="SGNH_hydro_sf"/>
</dbReference>
<dbReference type="STRING" id="88036.D8QS21"/>
<dbReference type="InterPro" id="IPR008265">
    <property type="entry name" value="Lipase_GDSL_AS"/>
</dbReference>
<sequence length="327" mass="36630">DGIIIFGDSLSDTGASANVFPSNPGNQSPYGITYPGSPTGRFSDGRLIIDYISAGLKFKYPEPYFVTINPDYRTGINFAQAGSTALNTVFQNPIYFSYQLQQFLQFKQRLESDAYRKSLPPLKFYQTFLYAVEIGINDIINNIIYNNKSLSYIANITIPQAVAAIKSSLQLLYNEGGRKFLVFTITPLGCTPQFKTIFASPNPTAYDSYQCLIAFNNISQYFNSKLVDAVVSLRNQYTDAKFYIADMYNPYYKILQNSSAYGFTNIRDACCGTGAPYNYSPFQICGTPGVSSCLNPSTYISWDGLHYTQHYYQTVAEFFLSGIFLDP</sequence>
<dbReference type="PANTHER" id="PTHR22835">
    <property type="entry name" value="ZINC FINGER FYVE DOMAIN CONTAINING PROTEIN"/>
    <property type="match status" value="1"/>
</dbReference>
<feature type="non-terminal residue" evidence="2">
    <location>
        <position position="1"/>
    </location>
</feature>
<dbReference type="GO" id="GO:0016298">
    <property type="term" value="F:lipase activity"/>
    <property type="evidence" value="ECO:0007669"/>
    <property type="project" value="InterPro"/>
</dbReference>
<dbReference type="OMA" id="GINFAQA"/>
<dbReference type="SUPFAM" id="SSF52266">
    <property type="entry name" value="SGNH hydrolase"/>
    <property type="match status" value="1"/>
</dbReference>
<dbReference type="InParanoid" id="D8QS21"/>
<dbReference type="KEGG" id="smo:SELMODRAFT_65428"/>
<accession>D8QS21</accession>
<evidence type="ECO:0000313" key="3">
    <source>
        <dbReference type="Proteomes" id="UP000001514"/>
    </source>
</evidence>
<protein>
    <submittedName>
        <fullName evidence="2">Uncharacterized protein</fullName>
    </submittedName>
</protein>
<dbReference type="Proteomes" id="UP000001514">
    <property type="component" value="Unassembled WGS sequence"/>
</dbReference>
<feature type="non-terminal residue" evidence="2">
    <location>
        <position position="327"/>
    </location>
</feature>
<evidence type="ECO:0000313" key="2">
    <source>
        <dbReference type="EMBL" id="EFJ36862.1"/>
    </source>
</evidence>